<dbReference type="AlphaFoldDB" id="A0AAD4LIU5"/>
<name>A0AAD4LIU5_9AGAM</name>
<dbReference type="EMBL" id="JAKELL010000018">
    <property type="protein sequence ID" value="KAH8993466.1"/>
    <property type="molecule type" value="Genomic_DNA"/>
</dbReference>
<dbReference type="Proteomes" id="UP001201163">
    <property type="component" value="Unassembled WGS sequence"/>
</dbReference>
<protein>
    <submittedName>
        <fullName evidence="2">Uncharacterized protein</fullName>
    </submittedName>
</protein>
<evidence type="ECO:0000313" key="2">
    <source>
        <dbReference type="EMBL" id="KAH8993466.1"/>
    </source>
</evidence>
<accession>A0AAD4LIU5</accession>
<evidence type="ECO:0000256" key="1">
    <source>
        <dbReference type="SAM" id="MobiDB-lite"/>
    </source>
</evidence>
<sequence length="133" mass="14246">MYVHALEDFKISRLSPRDASSRKALRSKTLLTQTPDLPTDASSADVDMLLGSADESDAFLPPDRTRSTTSARNTGGDAASASALLRNGTALQKELAAQMTGQLQRNAGHFSGALVADQGGLRVAEEKWVRTWT</sequence>
<gene>
    <name evidence="2" type="ORF">EDB92DRAFT_1944599</name>
</gene>
<organism evidence="2 3">
    <name type="scientific">Lactarius akahatsu</name>
    <dbReference type="NCBI Taxonomy" id="416441"/>
    <lineage>
        <taxon>Eukaryota</taxon>
        <taxon>Fungi</taxon>
        <taxon>Dikarya</taxon>
        <taxon>Basidiomycota</taxon>
        <taxon>Agaricomycotina</taxon>
        <taxon>Agaricomycetes</taxon>
        <taxon>Russulales</taxon>
        <taxon>Russulaceae</taxon>
        <taxon>Lactarius</taxon>
    </lineage>
</organism>
<keyword evidence="3" id="KW-1185">Reference proteome</keyword>
<comment type="caution">
    <text evidence="2">The sequence shown here is derived from an EMBL/GenBank/DDBJ whole genome shotgun (WGS) entry which is preliminary data.</text>
</comment>
<reference evidence="2" key="1">
    <citation type="submission" date="2022-01" db="EMBL/GenBank/DDBJ databases">
        <title>Comparative genomics reveals a dynamic genome evolution in the ectomycorrhizal milk-cap (Lactarius) mushrooms.</title>
        <authorList>
            <consortium name="DOE Joint Genome Institute"/>
            <person name="Lebreton A."/>
            <person name="Tang N."/>
            <person name="Kuo A."/>
            <person name="LaButti K."/>
            <person name="Drula E."/>
            <person name="Barry K."/>
            <person name="Clum A."/>
            <person name="Lipzen A."/>
            <person name="Mousain D."/>
            <person name="Ng V."/>
            <person name="Wang R."/>
            <person name="Wang X."/>
            <person name="Dai Y."/>
            <person name="Henrissat B."/>
            <person name="Grigoriev I.V."/>
            <person name="Guerin-Laguette A."/>
            <person name="Yu F."/>
            <person name="Martin F.M."/>
        </authorList>
    </citation>
    <scope>NUCLEOTIDE SEQUENCE</scope>
    <source>
        <strain evidence="2">QP</strain>
    </source>
</reference>
<proteinExistence type="predicted"/>
<evidence type="ECO:0000313" key="3">
    <source>
        <dbReference type="Proteomes" id="UP001201163"/>
    </source>
</evidence>
<feature type="compositionally biased region" description="Low complexity" evidence="1">
    <location>
        <begin position="29"/>
        <end position="40"/>
    </location>
</feature>
<feature type="region of interest" description="Disordered" evidence="1">
    <location>
        <begin position="22"/>
        <end position="81"/>
    </location>
</feature>